<comment type="caution">
    <text evidence="1">The sequence shown here is derived from an EMBL/GenBank/DDBJ whole genome shotgun (WGS) entry which is preliminary data.</text>
</comment>
<evidence type="ECO:0000313" key="1">
    <source>
        <dbReference type="EMBL" id="MCI31149.1"/>
    </source>
</evidence>
<feature type="non-terminal residue" evidence="1">
    <location>
        <position position="1"/>
    </location>
</feature>
<dbReference type="AlphaFoldDB" id="A0A392R4J6"/>
<accession>A0A392R4J6</accession>
<dbReference type="Proteomes" id="UP000265520">
    <property type="component" value="Unassembled WGS sequence"/>
</dbReference>
<dbReference type="EMBL" id="LXQA010184965">
    <property type="protein sequence ID" value="MCI31149.1"/>
    <property type="molecule type" value="Genomic_DNA"/>
</dbReference>
<sequence length="56" mass="6193">EASQALIEMMGQVSFSKTPDLSFSARDGEGIVPLPHDNDPMVIQVHIFSWDIKGYS</sequence>
<proteinExistence type="predicted"/>
<evidence type="ECO:0000313" key="2">
    <source>
        <dbReference type="Proteomes" id="UP000265520"/>
    </source>
</evidence>
<name>A0A392R4J6_9FABA</name>
<protein>
    <submittedName>
        <fullName evidence="1">Uncharacterized protein</fullName>
    </submittedName>
</protein>
<keyword evidence="2" id="KW-1185">Reference proteome</keyword>
<organism evidence="1 2">
    <name type="scientific">Trifolium medium</name>
    <dbReference type="NCBI Taxonomy" id="97028"/>
    <lineage>
        <taxon>Eukaryota</taxon>
        <taxon>Viridiplantae</taxon>
        <taxon>Streptophyta</taxon>
        <taxon>Embryophyta</taxon>
        <taxon>Tracheophyta</taxon>
        <taxon>Spermatophyta</taxon>
        <taxon>Magnoliopsida</taxon>
        <taxon>eudicotyledons</taxon>
        <taxon>Gunneridae</taxon>
        <taxon>Pentapetalae</taxon>
        <taxon>rosids</taxon>
        <taxon>fabids</taxon>
        <taxon>Fabales</taxon>
        <taxon>Fabaceae</taxon>
        <taxon>Papilionoideae</taxon>
        <taxon>50 kb inversion clade</taxon>
        <taxon>NPAAA clade</taxon>
        <taxon>Hologalegina</taxon>
        <taxon>IRL clade</taxon>
        <taxon>Trifolieae</taxon>
        <taxon>Trifolium</taxon>
    </lineage>
</organism>
<reference evidence="1 2" key="1">
    <citation type="journal article" date="2018" name="Front. Plant Sci.">
        <title>Red Clover (Trifolium pratense) and Zigzag Clover (T. medium) - A Picture of Genomic Similarities and Differences.</title>
        <authorList>
            <person name="Dluhosova J."/>
            <person name="Istvanek J."/>
            <person name="Nedelnik J."/>
            <person name="Repkova J."/>
        </authorList>
    </citation>
    <scope>NUCLEOTIDE SEQUENCE [LARGE SCALE GENOMIC DNA]</scope>
    <source>
        <strain evidence="2">cv. 10/8</strain>
        <tissue evidence="1">Leaf</tissue>
    </source>
</reference>